<dbReference type="STRING" id="1346286.SAMN05444362_12149"/>
<name>A0A1M5IY65_9BACT</name>
<protein>
    <submittedName>
        <fullName evidence="2">Uncharacterized protein</fullName>
    </submittedName>
</protein>
<feature type="region of interest" description="Disordered" evidence="1">
    <location>
        <begin position="144"/>
        <end position="190"/>
    </location>
</feature>
<evidence type="ECO:0000313" key="3">
    <source>
        <dbReference type="Proteomes" id="UP000184480"/>
    </source>
</evidence>
<proteinExistence type="predicted"/>
<dbReference type="AlphaFoldDB" id="A0A1M5IY65"/>
<sequence>MDKGFIKLNRKSFAHKFWTKARVLSEFEAWIDLIQSARYDGAVTIEYIDGREIKYGRGQYPASIRFLAKKWTWGEKKVRAFLDELKKDGSITTDSSQGMNVITLCKFDKYNSTEYIEDTAKDTVKDTDISMILKELQELKAQIGTHQKTQIGHSKGTNNKKVKKENNNSIKESPNGDKKETEVSSPTHPDFEKFNEWIKKAAPYCSNTKNFPSQITEKEFFKLKEDYTSRQIADTVEQIENRKDLRKRYTNLYRTVLNWAKKEYGKNKIQQEKPAQTYVIPD</sequence>
<dbReference type="EMBL" id="FQUC01000021">
    <property type="protein sequence ID" value="SHG32989.1"/>
    <property type="molecule type" value="Genomic_DNA"/>
</dbReference>
<keyword evidence="3" id="KW-1185">Reference proteome</keyword>
<reference evidence="3" key="1">
    <citation type="submission" date="2016-11" db="EMBL/GenBank/DDBJ databases">
        <authorList>
            <person name="Varghese N."/>
            <person name="Submissions S."/>
        </authorList>
    </citation>
    <scope>NUCLEOTIDE SEQUENCE [LARGE SCALE GENOMIC DNA]</scope>
    <source>
        <strain evidence="3">DSM 27370</strain>
    </source>
</reference>
<gene>
    <name evidence="2" type="ORF">SAMN05444362_12149</name>
</gene>
<evidence type="ECO:0000313" key="2">
    <source>
        <dbReference type="EMBL" id="SHG32989.1"/>
    </source>
</evidence>
<dbReference type="RefSeq" id="WP_236689415.1">
    <property type="nucleotide sequence ID" value="NZ_BBXL01000026.1"/>
</dbReference>
<organism evidence="2 3">
    <name type="scientific">Dysgonomonas macrotermitis</name>
    <dbReference type="NCBI Taxonomy" id="1346286"/>
    <lineage>
        <taxon>Bacteria</taxon>
        <taxon>Pseudomonadati</taxon>
        <taxon>Bacteroidota</taxon>
        <taxon>Bacteroidia</taxon>
        <taxon>Bacteroidales</taxon>
        <taxon>Dysgonomonadaceae</taxon>
        <taxon>Dysgonomonas</taxon>
    </lineage>
</organism>
<dbReference type="Proteomes" id="UP000184480">
    <property type="component" value="Unassembled WGS sequence"/>
</dbReference>
<accession>A0A1M5IY65</accession>
<evidence type="ECO:0000256" key="1">
    <source>
        <dbReference type="SAM" id="MobiDB-lite"/>
    </source>
</evidence>